<proteinExistence type="predicted"/>
<sequence length="124" mass="13290">MNDSDIENEIQAKGKTAPRVTPADIEAVIEGEIYFTAADGYRASPCYDPNGDPGSPLPAPAALELLTFCVLVLRNGFTVTGESACASPENFDAEIGRKIARRNAVAKIWPLEGYLLKQRLHGAA</sequence>
<organism evidence="1 2">
    <name type="scientific">Burkholderia glumae</name>
    <name type="common">Pseudomonas glumae</name>
    <dbReference type="NCBI Taxonomy" id="337"/>
    <lineage>
        <taxon>Bacteria</taxon>
        <taxon>Pseudomonadati</taxon>
        <taxon>Pseudomonadota</taxon>
        <taxon>Betaproteobacteria</taxon>
        <taxon>Burkholderiales</taxon>
        <taxon>Burkholderiaceae</taxon>
        <taxon>Burkholderia</taxon>
    </lineage>
</organism>
<gene>
    <name evidence="1" type="ORF">NFI99_26235</name>
</gene>
<evidence type="ECO:0000313" key="1">
    <source>
        <dbReference type="EMBL" id="USS45091.1"/>
    </source>
</evidence>
<keyword evidence="2" id="KW-1185">Reference proteome</keyword>
<dbReference type="EMBL" id="CP099587">
    <property type="protein sequence ID" value="USS45091.1"/>
    <property type="molecule type" value="Genomic_DNA"/>
</dbReference>
<dbReference type="InterPro" id="IPR025915">
    <property type="entry name" value="Phage_gp49_66"/>
</dbReference>
<reference evidence="1" key="1">
    <citation type="submission" date="2022-06" db="EMBL/GenBank/DDBJ databases">
        <title>Draft genome sequence of Burkholderia glumae strain GR20004 isolated from rice panicle showing bacterial panicle blight.</title>
        <authorList>
            <person name="Choi S.Y."/>
            <person name="Lee Y.H."/>
        </authorList>
    </citation>
    <scope>NUCLEOTIDE SEQUENCE</scope>
    <source>
        <strain evidence="1">GR20004</strain>
    </source>
</reference>
<protein>
    <submittedName>
        <fullName evidence="1">Gp49 family protein</fullName>
    </submittedName>
</protein>
<dbReference type="Proteomes" id="UP001056386">
    <property type="component" value="Chromosome 1"/>
</dbReference>
<name>A0ABY5BDI8_BURGL</name>
<dbReference type="RefSeq" id="WP_252836738.1">
    <property type="nucleotide sequence ID" value="NZ_CP099587.1"/>
</dbReference>
<evidence type="ECO:0000313" key="2">
    <source>
        <dbReference type="Proteomes" id="UP001056386"/>
    </source>
</evidence>
<accession>A0ABY5BDI8</accession>
<dbReference type="Pfam" id="PF13876">
    <property type="entry name" value="Phage_gp49_66"/>
    <property type="match status" value="1"/>
</dbReference>